<evidence type="ECO:0000256" key="1">
    <source>
        <dbReference type="SAM" id="MobiDB-lite"/>
    </source>
</evidence>
<name>A0A3Q2H5F2_HORSE</name>
<dbReference type="PANTHER" id="PTHR34651">
    <property type="entry name" value="SIMILAR TO ENSANGP00000021391"/>
    <property type="match status" value="1"/>
</dbReference>
<evidence type="ECO:0000256" key="2">
    <source>
        <dbReference type="SAM" id="Phobius"/>
    </source>
</evidence>
<keyword evidence="2" id="KW-0812">Transmembrane</keyword>
<keyword evidence="4" id="KW-1185">Reference proteome</keyword>
<reference evidence="3 4" key="1">
    <citation type="journal article" date="2009" name="Science">
        <title>Genome sequence, comparative analysis, and population genetics of the domestic horse.</title>
        <authorList>
            <consortium name="Broad Institute Genome Sequencing Platform"/>
            <consortium name="Broad Institute Whole Genome Assembly Team"/>
            <person name="Wade C.M."/>
            <person name="Giulotto E."/>
            <person name="Sigurdsson S."/>
            <person name="Zoli M."/>
            <person name="Gnerre S."/>
            <person name="Imsland F."/>
            <person name="Lear T.L."/>
            <person name="Adelson D.L."/>
            <person name="Bailey E."/>
            <person name="Bellone R.R."/>
            <person name="Bloecker H."/>
            <person name="Distl O."/>
            <person name="Edgar R.C."/>
            <person name="Garber M."/>
            <person name="Leeb T."/>
            <person name="Mauceli E."/>
            <person name="MacLeod J.N."/>
            <person name="Penedo M.C.T."/>
            <person name="Raison J.M."/>
            <person name="Sharpe T."/>
            <person name="Vogel J."/>
            <person name="Andersson L."/>
            <person name="Antczak D.F."/>
            <person name="Biagi T."/>
            <person name="Binns M.M."/>
            <person name="Chowdhary B.P."/>
            <person name="Coleman S.J."/>
            <person name="Della Valle G."/>
            <person name="Fryc S."/>
            <person name="Guerin G."/>
            <person name="Hasegawa T."/>
            <person name="Hill E.W."/>
            <person name="Jurka J."/>
            <person name="Kiialainen A."/>
            <person name="Lindgren G."/>
            <person name="Liu J."/>
            <person name="Magnani E."/>
            <person name="Mickelson J.R."/>
            <person name="Murray J."/>
            <person name="Nergadze S.G."/>
            <person name="Onofrio R."/>
            <person name="Pedroni S."/>
            <person name="Piras M.F."/>
            <person name="Raudsepp T."/>
            <person name="Rocchi M."/>
            <person name="Roeed K.H."/>
            <person name="Ryder O.A."/>
            <person name="Searle S."/>
            <person name="Skow L."/>
            <person name="Swinburne J.E."/>
            <person name="Syvaenen A.C."/>
            <person name="Tozaki T."/>
            <person name="Valberg S.J."/>
            <person name="Vaudin M."/>
            <person name="White J.R."/>
            <person name="Zody M.C."/>
            <person name="Lander E.S."/>
            <person name="Lindblad-Toh K."/>
        </authorList>
    </citation>
    <scope>NUCLEOTIDE SEQUENCE [LARGE SCALE GENOMIC DNA]</scope>
    <source>
        <strain evidence="3 4">Thoroughbred</strain>
    </source>
</reference>
<dbReference type="Ensembl" id="ENSECAT00000030629.2">
    <property type="protein sequence ID" value="ENSECAP00000028588.2"/>
    <property type="gene ID" value="ENSECAG00000029823.2"/>
</dbReference>
<proteinExistence type="predicted"/>
<feature type="region of interest" description="Disordered" evidence="1">
    <location>
        <begin position="1"/>
        <end position="78"/>
    </location>
</feature>
<reference evidence="3" key="3">
    <citation type="submission" date="2025-09" db="UniProtKB">
        <authorList>
            <consortium name="Ensembl"/>
        </authorList>
    </citation>
    <scope>IDENTIFICATION</scope>
    <source>
        <strain evidence="3">Thoroughbred</strain>
    </source>
</reference>
<dbReference type="InParanoid" id="A0A3Q2H5F2"/>
<organism evidence="3 4">
    <name type="scientific">Equus caballus</name>
    <name type="common">Horse</name>
    <dbReference type="NCBI Taxonomy" id="9796"/>
    <lineage>
        <taxon>Eukaryota</taxon>
        <taxon>Metazoa</taxon>
        <taxon>Chordata</taxon>
        <taxon>Craniata</taxon>
        <taxon>Vertebrata</taxon>
        <taxon>Euteleostomi</taxon>
        <taxon>Mammalia</taxon>
        <taxon>Eutheria</taxon>
        <taxon>Laurasiatheria</taxon>
        <taxon>Perissodactyla</taxon>
        <taxon>Equidae</taxon>
        <taxon>Equus</taxon>
    </lineage>
</organism>
<dbReference type="AlphaFoldDB" id="A0A3Q2H5F2"/>
<feature type="compositionally biased region" description="Low complexity" evidence="1">
    <location>
        <begin position="11"/>
        <end position="56"/>
    </location>
</feature>
<dbReference type="GeneTree" id="ENSGT00960000188521"/>
<feature type="transmembrane region" description="Helical" evidence="2">
    <location>
        <begin position="95"/>
        <end position="115"/>
    </location>
</feature>
<dbReference type="InterPro" id="IPR029245">
    <property type="entry name" value="DUF4528"/>
</dbReference>
<dbReference type="Pfam" id="PF15031">
    <property type="entry name" value="DUF4528"/>
    <property type="match status" value="1"/>
</dbReference>
<dbReference type="PANTHER" id="PTHR34651:SF1">
    <property type="entry name" value="SIMILAR TO ENSANGP00000021391"/>
    <property type="match status" value="1"/>
</dbReference>
<reference evidence="3" key="2">
    <citation type="submission" date="2025-08" db="UniProtKB">
        <authorList>
            <consortium name="Ensembl"/>
        </authorList>
    </citation>
    <scope>IDENTIFICATION</scope>
    <source>
        <strain evidence="3">Thoroughbred</strain>
    </source>
</reference>
<sequence>RCTCCSGASRTGPPSACPTAPSATTSSASRTSTGPCRAPTTTSCAPAASPSSSTTAPRPPGRTWAGRTGSSRRSRSSTSDVYFLLKDRRDMNIDVGVSFIGIPTLLYGLGSWLFARVTETVHTSYGPITVYFLNKEDEGAMY</sequence>
<protein>
    <submittedName>
        <fullName evidence="3">Uncharacterized protein</fullName>
    </submittedName>
</protein>
<dbReference type="Proteomes" id="UP000002281">
    <property type="component" value="Chromosome 1"/>
</dbReference>
<dbReference type="FunCoup" id="A0A3Q2H5F2">
    <property type="interactions" value="296"/>
</dbReference>
<gene>
    <name evidence="3" type="primary">C1H15orf61</name>
</gene>
<dbReference type="Bgee" id="ENSECAG00000029823">
    <property type="expression patterns" value="Expressed in gluteus medius and 23 other cell types or tissues"/>
</dbReference>
<dbReference type="STRING" id="9796.ENSECAP00000028588"/>
<keyword evidence="2" id="KW-0472">Membrane</keyword>
<evidence type="ECO:0000313" key="3">
    <source>
        <dbReference type="Ensembl" id="ENSECAP00000028588.2"/>
    </source>
</evidence>
<accession>A0A3Q2H5F2</accession>
<evidence type="ECO:0000313" key="4">
    <source>
        <dbReference type="Proteomes" id="UP000002281"/>
    </source>
</evidence>
<dbReference type="PaxDb" id="9796-ENSECAP00000028588"/>
<keyword evidence="2" id="KW-1133">Transmembrane helix</keyword>